<keyword evidence="2" id="KW-1185">Reference proteome</keyword>
<dbReference type="AlphaFoldDB" id="A0A2Z6R0K6"/>
<dbReference type="EMBL" id="BEXD01001828">
    <property type="protein sequence ID" value="GBB95917.1"/>
    <property type="molecule type" value="Genomic_DNA"/>
</dbReference>
<gene>
    <name evidence="1" type="ORF">RclHR1_26430001</name>
</gene>
<dbReference type="Proteomes" id="UP000247702">
    <property type="component" value="Unassembled WGS sequence"/>
</dbReference>
<comment type="caution">
    <text evidence="1">The sequence shown here is derived from an EMBL/GenBank/DDBJ whole genome shotgun (WGS) entry which is preliminary data.</text>
</comment>
<name>A0A2Z6R0K6_9GLOM</name>
<protein>
    <submittedName>
        <fullName evidence="1">Uncharacterized protein</fullName>
    </submittedName>
</protein>
<evidence type="ECO:0000313" key="1">
    <source>
        <dbReference type="EMBL" id="GBB95917.1"/>
    </source>
</evidence>
<proteinExistence type="predicted"/>
<organism evidence="1 2">
    <name type="scientific">Rhizophagus clarus</name>
    <dbReference type="NCBI Taxonomy" id="94130"/>
    <lineage>
        <taxon>Eukaryota</taxon>
        <taxon>Fungi</taxon>
        <taxon>Fungi incertae sedis</taxon>
        <taxon>Mucoromycota</taxon>
        <taxon>Glomeromycotina</taxon>
        <taxon>Glomeromycetes</taxon>
        <taxon>Glomerales</taxon>
        <taxon>Glomeraceae</taxon>
        <taxon>Rhizophagus</taxon>
    </lineage>
</organism>
<reference evidence="1 2" key="1">
    <citation type="submission" date="2017-11" db="EMBL/GenBank/DDBJ databases">
        <title>The genome of Rhizophagus clarus HR1 reveals common genetic basis of auxotrophy among arbuscular mycorrhizal fungi.</title>
        <authorList>
            <person name="Kobayashi Y."/>
        </authorList>
    </citation>
    <scope>NUCLEOTIDE SEQUENCE [LARGE SCALE GENOMIC DNA]</scope>
    <source>
        <strain evidence="1 2">HR1</strain>
    </source>
</reference>
<accession>A0A2Z6R0K6</accession>
<sequence length="337" mass="38302">MTPRIQAPHCLHGSESPERHVVKLPIDISETEIFLVCNDDIRLASQIANKLKDYGAKKIRLSYPPEQTQYAEANIDAIKIPGSWEMQDHLSSSTTIVISLLYNNYEKQEMLVEACIQQGVALFITWDAGMELETYVKDKKCPRTRLHKYLRSINKNQPDAMRWILFQVGIFDEEVLKHDISTITTAFNSPSQYIFLNITVKEDLAQLVVEAIVSKEIELDRNYVVGDFVAHTFLGHIYQVANNGAQLNSLMPADISEFEINNQLRLSGIVSARPLPRILYPGCSIFLHKLGIEVSFQHDAAIYKILKHHRRTSLKEWFRNRIHSTSSSSSPSSSSSS</sequence>
<evidence type="ECO:0000313" key="2">
    <source>
        <dbReference type="Proteomes" id="UP000247702"/>
    </source>
</evidence>